<keyword evidence="4" id="KW-1185">Reference proteome</keyword>
<dbReference type="Proteomes" id="UP001305606">
    <property type="component" value="Chromosome"/>
</dbReference>
<dbReference type="InterPro" id="IPR032466">
    <property type="entry name" value="Metal_Hydrolase"/>
</dbReference>
<feature type="domain" description="Amidohydrolase-related" evidence="2">
    <location>
        <begin position="9"/>
        <end position="299"/>
    </location>
</feature>
<dbReference type="InterPro" id="IPR052350">
    <property type="entry name" value="Metallo-dep_Lactonases"/>
</dbReference>
<evidence type="ECO:0000313" key="4">
    <source>
        <dbReference type="Proteomes" id="UP001305606"/>
    </source>
</evidence>
<gene>
    <name evidence="3" type="ORF">PS467_38510</name>
</gene>
<sequence length="299" mass="34166">MTEQDIPLIDPHFHLWNLEENYYPWLSDEVAPAAWGTYEDLLRNYLLDDYLADATGQNLVKAVHLDVGWDPRDPVGETRWLQSIADRRGFPHGIVGYADLAAPGVEAILDGHARYANFRGIRQSMNYHPDPAKTYLSAPEVSRTPQWRRGFRALAARGLSFDLQLYYPQMGEFFELATEFPDVQIILNHTGMQVDGPDHFDAWREGMRVIAQAPNVACKISGLGMGDHDWTVTSIRPYVESALESFGVGRCMFASNFPVDKLFSDYGTIFEAFREITRGYSRDERMALFHDNAARYYRL</sequence>
<dbReference type="Pfam" id="PF04909">
    <property type="entry name" value="Amidohydro_2"/>
    <property type="match status" value="1"/>
</dbReference>
<dbReference type="PANTHER" id="PTHR43569:SF1">
    <property type="entry name" value="BLL3371 PROTEIN"/>
    <property type="match status" value="1"/>
</dbReference>
<reference evidence="3 4" key="1">
    <citation type="submission" date="2023-02" db="EMBL/GenBank/DDBJ databases">
        <title>Streptomyces sp. SCA4-21 with antifungal activity against Fusarium oxysporum f. sp. cubense, Streptomyces sp. SCA2-17 with antifungal activity against Fusarium oxysporum f. sp. cubense.</title>
        <authorList>
            <person name="Qi D."/>
        </authorList>
    </citation>
    <scope>NUCLEOTIDE SEQUENCE [LARGE SCALE GENOMIC DNA]</scope>
    <source>
        <strain evidence="3 4">SCA4-21</strain>
    </source>
</reference>
<accession>A0ABY9V7P0</accession>
<comment type="similarity">
    <text evidence="1">Belongs to the metallo-dependent hydrolases superfamily.</text>
</comment>
<dbReference type="Gene3D" id="3.20.20.140">
    <property type="entry name" value="Metal-dependent hydrolases"/>
    <property type="match status" value="1"/>
</dbReference>
<dbReference type="EMBL" id="CP117522">
    <property type="protein sequence ID" value="WNF00809.1"/>
    <property type="molecule type" value="Genomic_DNA"/>
</dbReference>
<dbReference type="InterPro" id="IPR006680">
    <property type="entry name" value="Amidohydro-rel"/>
</dbReference>
<name>A0ABY9V7P0_9ACTN</name>
<proteinExistence type="inferred from homology"/>
<dbReference type="SUPFAM" id="SSF51556">
    <property type="entry name" value="Metallo-dependent hydrolases"/>
    <property type="match status" value="1"/>
</dbReference>
<evidence type="ECO:0000256" key="1">
    <source>
        <dbReference type="ARBA" id="ARBA00038310"/>
    </source>
</evidence>
<dbReference type="RefSeq" id="WP_311039160.1">
    <property type="nucleotide sequence ID" value="NZ_CP117522.1"/>
</dbReference>
<protein>
    <submittedName>
        <fullName evidence="3">Amidohydrolase</fullName>
    </submittedName>
</protein>
<organism evidence="3 4">
    <name type="scientific">Streptomyces luomodiensis</name>
    <dbReference type="NCBI Taxonomy" id="3026192"/>
    <lineage>
        <taxon>Bacteria</taxon>
        <taxon>Bacillati</taxon>
        <taxon>Actinomycetota</taxon>
        <taxon>Actinomycetes</taxon>
        <taxon>Kitasatosporales</taxon>
        <taxon>Streptomycetaceae</taxon>
        <taxon>Streptomyces</taxon>
    </lineage>
</organism>
<dbReference type="PANTHER" id="PTHR43569">
    <property type="entry name" value="AMIDOHYDROLASE"/>
    <property type="match status" value="1"/>
</dbReference>
<evidence type="ECO:0000259" key="2">
    <source>
        <dbReference type="Pfam" id="PF04909"/>
    </source>
</evidence>
<evidence type="ECO:0000313" key="3">
    <source>
        <dbReference type="EMBL" id="WNF00809.1"/>
    </source>
</evidence>